<sequence>MNSGALTRAGISNDDVSLSVEEAGGSNRDVIISITEAVGTIIEAVDSLCIEEWSKICRQQGVEEYIRN</sequence>
<dbReference type="AlphaFoldDB" id="A0A2Z6ZTT7"/>
<protein>
    <submittedName>
        <fullName evidence="1">Uncharacterized protein</fullName>
    </submittedName>
</protein>
<evidence type="ECO:0000313" key="2">
    <source>
        <dbReference type="Proteomes" id="UP000250235"/>
    </source>
</evidence>
<name>A0A2Z6ZTT7_9LAMI</name>
<proteinExistence type="predicted"/>
<dbReference type="EMBL" id="KV104440">
    <property type="protein sequence ID" value="KZT76647.1"/>
    <property type="molecule type" value="Genomic_DNA"/>
</dbReference>
<organism evidence="1 2">
    <name type="scientific">Dorcoceras hygrometricum</name>
    <dbReference type="NCBI Taxonomy" id="472368"/>
    <lineage>
        <taxon>Eukaryota</taxon>
        <taxon>Viridiplantae</taxon>
        <taxon>Streptophyta</taxon>
        <taxon>Embryophyta</taxon>
        <taxon>Tracheophyta</taxon>
        <taxon>Spermatophyta</taxon>
        <taxon>Magnoliopsida</taxon>
        <taxon>eudicotyledons</taxon>
        <taxon>Gunneridae</taxon>
        <taxon>Pentapetalae</taxon>
        <taxon>asterids</taxon>
        <taxon>lamiids</taxon>
        <taxon>Lamiales</taxon>
        <taxon>Gesneriaceae</taxon>
        <taxon>Didymocarpoideae</taxon>
        <taxon>Trichosporeae</taxon>
        <taxon>Loxocarpinae</taxon>
        <taxon>Dorcoceras</taxon>
    </lineage>
</organism>
<gene>
    <name evidence="1" type="ORF">F511_46326</name>
</gene>
<accession>A0A2Z6ZTT7</accession>
<evidence type="ECO:0000313" key="1">
    <source>
        <dbReference type="EMBL" id="KZT76647.1"/>
    </source>
</evidence>
<reference evidence="1 2" key="1">
    <citation type="journal article" date="2015" name="Proc. Natl. Acad. Sci. U.S.A.">
        <title>The resurrection genome of Boea hygrometrica: A blueprint for survival of dehydration.</title>
        <authorList>
            <person name="Xiao L."/>
            <person name="Yang G."/>
            <person name="Zhang L."/>
            <person name="Yang X."/>
            <person name="Zhao S."/>
            <person name="Ji Z."/>
            <person name="Zhou Q."/>
            <person name="Hu M."/>
            <person name="Wang Y."/>
            <person name="Chen M."/>
            <person name="Xu Y."/>
            <person name="Jin H."/>
            <person name="Xiao X."/>
            <person name="Hu G."/>
            <person name="Bao F."/>
            <person name="Hu Y."/>
            <person name="Wan P."/>
            <person name="Li L."/>
            <person name="Deng X."/>
            <person name="Kuang T."/>
            <person name="Xiang C."/>
            <person name="Zhu J.K."/>
            <person name="Oliver M.J."/>
            <person name="He Y."/>
        </authorList>
    </citation>
    <scope>NUCLEOTIDE SEQUENCE [LARGE SCALE GENOMIC DNA]</scope>
    <source>
        <strain evidence="2">cv. XS01</strain>
    </source>
</reference>
<dbReference type="Proteomes" id="UP000250235">
    <property type="component" value="Unassembled WGS sequence"/>
</dbReference>
<keyword evidence="2" id="KW-1185">Reference proteome</keyword>